<dbReference type="eggNOG" id="COG0747">
    <property type="taxonomic scope" value="Bacteria"/>
</dbReference>
<keyword evidence="3 4" id="KW-0732">Signal</keyword>
<dbReference type="Gene3D" id="3.40.190.10">
    <property type="entry name" value="Periplasmic binding protein-like II"/>
    <property type="match status" value="1"/>
</dbReference>
<dbReference type="SUPFAM" id="SSF53850">
    <property type="entry name" value="Periplasmic binding protein-like II"/>
    <property type="match status" value="1"/>
</dbReference>
<evidence type="ECO:0000256" key="3">
    <source>
        <dbReference type="ARBA" id="ARBA00022729"/>
    </source>
</evidence>
<dbReference type="PIRSF" id="PIRSF002741">
    <property type="entry name" value="MppA"/>
    <property type="match status" value="1"/>
</dbReference>
<evidence type="ECO:0000256" key="4">
    <source>
        <dbReference type="SAM" id="SignalP"/>
    </source>
</evidence>
<dbReference type="GO" id="GO:1904680">
    <property type="term" value="F:peptide transmembrane transporter activity"/>
    <property type="evidence" value="ECO:0007669"/>
    <property type="project" value="TreeGrafter"/>
</dbReference>
<protein>
    <submittedName>
        <fullName evidence="6">Peptide/nickel transport system substrate-binding protein</fullName>
    </submittedName>
</protein>
<feature type="signal peptide" evidence="4">
    <location>
        <begin position="1"/>
        <end position="24"/>
    </location>
</feature>
<dbReference type="InterPro" id="IPR030678">
    <property type="entry name" value="Peptide/Ni-bd"/>
</dbReference>
<dbReference type="Pfam" id="PF00496">
    <property type="entry name" value="SBP_bac_5"/>
    <property type="match status" value="1"/>
</dbReference>
<dbReference type="AlphaFoldDB" id="A0A1H1A1N7"/>
<organism evidence="6 7">
    <name type="scientific">Leucobacter chromiiresistens</name>
    <dbReference type="NCBI Taxonomy" id="1079994"/>
    <lineage>
        <taxon>Bacteria</taxon>
        <taxon>Bacillati</taxon>
        <taxon>Actinomycetota</taxon>
        <taxon>Actinomycetes</taxon>
        <taxon>Micrococcales</taxon>
        <taxon>Microbacteriaceae</taxon>
        <taxon>Leucobacter</taxon>
    </lineage>
</organism>
<name>A0A1H1A1N7_9MICO</name>
<evidence type="ECO:0000313" key="6">
    <source>
        <dbReference type="EMBL" id="SDQ33411.1"/>
    </source>
</evidence>
<dbReference type="InterPro" id="IPR039424">
    <property type="entry name" value="SBP_5"/>
</dbReference>
<keyword evidence="2" id="KW-0813">Transport</keyword>
<evidence type="ECO:0000256" key="1">
    <source>
        <dbReference type="ARBA" id="ARBA00005695"/>
    </source>
</evidence>
<dbReference type="RefSeq" id="WP_010157025.1">
    <property type="nucleotide sequence ID" value="NZ_FNKB01000001.1"/>
</dbReference>
<evidence type="ECO:0000313" key="7">
    <source>
        <dbReference type="Proteomes" id="UP000182690"/>
    </source>
</evidence>
<feature type="domain" description="Solute-binding protein family 5" evidence="5">
    <location>
        <begin position="92"/>
        <end position="453"/>
    </location>
</feature>
<dbReference type="PANTHER" id="PTHR30290">
    <property type="entry name" value="PERIPLASMIC BINDING COMPONENT OF ABC TRANSPORTER"/>
    <property type="match status" value="1"/>
</dbReference>
<sequence length="545" mass="59964">MYSPRTRRHRVRLALAAVVAGAFALTACSTGGASNEDAAAAVSPEDRFGGTLTIGLEADPQGVDAAVVNQVWRHVARELSDSLVFRNPETNEIEPWLATEWTVSSDARTYEFTLRDDVTFNDGTKLTGDVVKANFESLQREGIHSSAKTIVQGISSITVPAENQVTVEFAEPNAAFLPSLSRAHAGIVSAATAALPVEERQKTVDGSGPFQLQSYTENQEIVLEAREDYDWAPTYFEHEGRAYLDEVVYKIIPEDSVRNGAIKSDEIQFIYWVDGSYVPELEAAGLTVTSDVVNPATGEEWPLNTSSKFLRDVKVRQALQHGIDREALVQFTSNGYDVPAQGPLSPENPYFSDQSEHLTYDPDQSIQLLEEAGWDTVGEDGIRTNAAGERLSLRFPSDRAAASAVQDQWKKIGVELVIDVPLAAEANEKLLSGEYDIAYWYHSSPDADVLRANYGVETGSNRSFIAADDARGQELDELLQLQNTILDSDERQEVVDQAAQIIDEDAYVLNLSVDTDIWVASPRLHDIKHNGLDQLLFDAWLTPAE</sequence>
<accession>A0A1H1A1N7</accession>
<dbReference type="PANTHER" id="PTHR30290:SF9">
    <property type="entry name" value="OLIGOPEPTIDE-BINDING PROTEIN APPA"/>
    <property type="match status" value="1"/>
</dbReference>
<dbReference type="InterPro" id="IPR000914">
    <property type="entry name" value="SBP_5_dom"/>
</dbReference>
<dbReference type="GO" id="GO:0015833">
    <property type="term" value="P:peptide transport"/>
    <property type="evidence" value="ECO:0007669"/>
    <property type="project" value="TreeGrafter"/>
</dbReference>
<evidence type="ECO:0000259" key="5">
    <source>
        <dbReference type="Pfam" id="PF00496"/>
    </source>
</evidence>
<dbReference type="Gene3D" id="3.10.105.10">
    <property type="entry name" value="Dipeptide-binding Protein, Domain 3"/>
    <property type="match status" value="1"/>
</dbReference>
<dbReference type="PROSITE" id="PS51257">
    <property type="entry name" value="PROKAR_LIPOPROTEIN"/>
    <property type="match status" value="1"/>
</dbReference>
<dbReference type="GO" id="GO:0042597">
    <property type="term" value="C:periplasmic space"/>
    <property type="evidence" value="ECO:0007669"/>
    <property type="project" value="UniProtKB-ARBA"/>
</dbReference>
<reference evidence="6 7" key="1">
    <citation type="submission" date="2016-10" db="EMBL/GenBank/DDBJ databases">
        <authorList>
            <person name="de Groot N.N."/>
        </authorList>
    </citation>
    <scope>NUCLEOTIDE SEQUENCE [LARGE SCALE GENOMIC DNA]</scope>
    <source>
        <strain evidence="6 7">DSM 22788</strain>
    </source>
</reference>
<dbReference type="STRING" id="1079994.SAMN04488565_2247"/>
<comment type="similarity">
    <text evidence="1">Belongs to the bacterial solute-binding protein 5 family.</text>
</comment>
<dbReference type="OrthoDB" id="5240629at2"/>
<dbReference type="EMBL" id="FNKB01000001">
    <property type="protein sequence ID" value="SDQ33411.1"/>
    <property type="molecule type" value="Genomic_DNA"/>
</dbReference>
<gene>
    <name evidence="6" type="ORF">SAMN04488565_2247</name>
</gene>
<dbReference type="Proteomes" id="UP000182690">
    <property type="component" value="Unassembled WGS sequence"/>
</dbReference>
<dbReference type="GO" id="GO:0043190">
    <property type="term" value="C:ATP-binding cassette (ABC) transporter complex"/>
    <property type="evidence" value="ECO:0007669"/>
    <property type="project" value="InterPro"/>
</dbReference>
<feature type="chain" id="PRO_5038508071" evidence="4">
    <location>
        <begin position="25"/>
        <end position="545"/>
    </location>
</feature>
<evidence type="ECO:0000256" key="2">
    <source>
        <dbReference type="ARBA" id="ARBA00022448"/>
    </source>
</evidence>
<proteinExistence type="inferred from homology"/>